<sequence>MPESTSTLRSTSWQPYALDDTIWNMPKDPNDTIWNMPEDPNDDTIWNMPKYPNDDLWNQEISQTIDPDPFDPELSLNQPDYSEQAYPIINLLKVMN</sequence>
<gene>
    <name evidence="1" type="ORF">DERYTH_LOCUS10814</name>
</gene>
<dbReference type="EMBL" id="CAJVPY010006447">
    <property type="protein sequence ID" value="CAG8662962.1"/>
    <property type="molecule type" value="Genomic_DNA"/>
</dbReference>
<comment type="caution">
    <text evidence="1">The sequence shown here is derived from an EMBL/GenBank/DDBJ whole genome shotgun (WGS) entry which is preliminary data.</text>
</comment>
<proteinExistence type="predicted"/>
<dbReference type="AlphaFoldDB" id="A0A9N9E7F8"/>
<dbReference type="OrthoDB" id="2437382at2759"/>
<organism evidence="1 2">
    <name type="scientific">Dentiscutata erythropus</name>
    <dbReference type="NCBI Taxonomy" id="1348616"/>
    <lineage>
        <taxon>Eukaryota</taxon>
        <taxon>Fungi</taxon>
        <taxon>Fungi incertae sedis</taxon>
        <taxon>Mucoromycota</taxon>
        <taxon>Glomeromycotina</taxon>
        <taxon>Glomeromycetes</taxon>
        <taxon>Diversisporales</taxon>
        <taxon>Gigasporaceae</taxon>
        <taxon>Dentiscutata</taxon>
    </lineage>
</organism>
<accession>A0A9N9E7F8</accession>
<dbReference type="Proteomes" id="UP000789405">
    <property type="component" value="Unassembled WGS sequence"/>
</dbReference>
<name>A0A9N9E7F8_9GLOM</name>
<keyword evidence="2" id="KW-1185">Reference proteome</keyword>
<protein>
    <submittedName>
        <fullName evidence="1">3784_t:CDS:1</fullName>
    </submittedName>
</protein>
<evidence type="ECO:0000313" key="2">
    <source>
        <dbReference type="Proteomes" id="UP000789405"/>
    </source>
</evidence>
<evidence type="ECO:0000313" key="1">
    <source>
        <dbReference type="EMBL" id="CAG8662962.1"/>
    </source>
</evidence>
<reference evidence="1" key="1">
    <citation type="submission" date="2021-06" db="EMBL/GenBank/DDBJ databases">
        <authorList>
            <person name="Kallberg Y."/>
            <person name="Tangrot J."/>
            <person name="Rosling A."/>
        </authorList>
    </citation>
    <scope>NUCLEOTIDE SEQUENCE</scope>
    <source>
        <strain evidence="1">MA453B</strain>
    </source>
</reference>